<proteinExistence type="predicted"/>
<keyword evidence="2" id="KW-1185">Reference proteome</keyword>
<dbReference type="EMBL" id="QRBI01000104">
    <property type="protein sequence ID" value="RMC14733.1"/>
    <property type="molecule type" value="Genomic_DNA"/>
</dbReference>
<sequence>MLCPFAPVGMLMQGVGEDEARKRNKYDCLDSENVKPALPQAAAWQLRARPHILYNKPYLLKPSFRDLSSTVIHTVLESTAVKRFLYKCELPPEMQLVLLLPFPSWPWLHVPVPSHVWLSSSVGGDSRKNRNHFQKQPGAGPKAHTQVTVGDIKVCVRDMSYGKK</sequence>
<comment type="caution">
    <text evidence="1">The sequence shown here is derived from an EMBL/GenBank/DDBJ whole genome shotgun (WGS) entry which is preliminary data.</text>
</comment>
<gene>
    <name evidence="1" type="ORF">DUI87_06907</name>
</gene>
<evidence type="ECO:0000313" key="2">
    <source>
        <dbReference type="Proteomes" id="UP000269221"/>
    </source>
</evidence>
<protein>
    <submittedName>
        <fullName evidence="1">Uncharacterized protein</fullName>
    </submittedName>
</protein>
<dbReference type="Proteomes" id="UP000269221">
    <property type="component" value="Unassembled WGS sequence"/>
</dbReference>
<organism evidence="1 2">
    <name type="scientific">Hirundo rustica rustica</name>
    <dbReference type="NCBI Taxonomy" id="333673"/>
    <lineage>
        <taxon>Eukaryota</taxon>
        <taxon>Metazoa</taxon>
        <taxon>Chordata</taxon>
        <taxon>Craniata</taxon>
        <taxon>Vertebrata</taxon>
        <taxon>Euteleostomi</taxon>
        <taxon>Archelosauria</taxon>
        <taxon>Archosauria</taxon>
        <taxon>Dinosauria</taxon>
        <taxon>Saurischia</taxon>
        <taxon>Theropoda</taxon>
        <taxon>Coelurosauria</taxon>
        <taxon>Aves</taxon>
        <taxon>Neognathae</taxon>
        <taxon>Neoaves</taxon>
        <taxon>Telluraves</taxon>
        <taxon>Australaves</taxon>
        <taxon>Passeriformes</taxon>
        <taxon>Sylvioidea</taxon>
        <taxon>Hirundinidae</taxon>
        <taxon>Hirundo</taxon>
    </lineage>
</organism>
<accession>A0A3M0KNV0</accession>
<evidence type="ECO:0000313" key="1">
    <source>
        <dbReference type="EMBL" id="RMC14733.1"/>
    </source>
</evidence>
<reference evidence="1 2" key="1">
    <citation type="submission" date="2018-07" db="EMBL/GenBank/DDBJ databases">
        <title>A high quality draft genome assembly of the barn swallow (H. rustica rustica).</title>
        <authorList>
            <person name="Formenti G."/>
            <person name="Chiara M."/>
            <person name="Poveda L."/>
            <person name="Francoijs K.-J."/>
            <person name="Bonisoli-Alquati A."/>
            <person name="Canova L."/>
            <person name="Gianfranceschi L."/>
            <person name="Horner D.S."/>
            <person name="Saino N."/>
        </authorList>
    </citation>
    <scope>NUCLEOTIDE SEQUENCE [LARGE SCALE GENOMIC DNA]</scope>
    <source>
        <strain evidence="1">Chelidonia</strain>
        <tissue evidence="1">Blood</tissue>
    </source>
</reference>
<name>A0A3M0KNV0_HIRRU</name>
<dbReference type="AlphaFoldDB" id="A0A3M0KNV0"/>